<comment type="caution">
    <text evidence="1">The sequence shown here is derived from an EMBL/GenBank/DDBJ whole genome shotgun (WGS) entry which is preliminary data.</text>
</comment>
<keyword evidence="2" id="KW-1185">Reference proteome</keyword>
<protein>
    <submittedName>
        <fullName evidence="1">Uncharacterized protein</fullName>
    </submittedName>
</protein>
<dbReference type="RefSeq" id="WP_319961276.1">
    <property type="nucleotide sequence ID" value="NZ_JAXARY010000006.1"/>
</dbReference>
<organism evidence="1 2">
    <name type="scientific">Methylomonas defluvii</name>
    <dbReference type="NCBI Taxonomy" id="3045149"/>
    <lineage>
        <taxon>Bacteria</taxon>
        <taxon>Pseudomonadati</taxon>
        <taxon>Pseudomonadota</taxon>
        <taxon>Gammaproteobacteria</taxon>
        <taxon>Methylococcales</taxon>
        <taxon>Methylococcaceae</taxon>
        <taxon>Methylomonas</taxon>
    </lineage>
</organism>
<proteinExistence type="predicted"/>
<reference evidence="1 2" key="1">
    <citation type="submission" date="2023-11" db="EMBL/GenBank/DDBJ databases">
        <authorList>
            <person name="Ouyang M.-Y."/>
        </authorList>
    </citation>
    <scope>NUCLEOTIDE SEQUENCE [LARGE SCALE GENOMIC DNA]</scope>
    <source>
        <strain evidence="1 2">OY6</strain>
    </source>
</reference>
<dbReference type="EMBL" id="JAXARY010000006">
    <property type="protein sequence ID" value="MDX8127388.1"/>
    <property type="molecule type" value="Genomic_DNA"/>
</dbReference>
<accession>A0ABU4UD61</accession>
<dbReference type="Proteomes" id="UP001284537">
    <property type="component" value="Unassembled WGS sequence"/>
</dbReference>
<name>A0ABU4UD61_9GAMM</name>
<sequence length="226" mass="26594">MVMTNKFTVTEIIDPTSGNIERVYKYKKKPCRRLLLDSKLCRQLAGYTLIEKDLRNVLTWLHEIETRHDERPTRKDQNVHKPTNRENYDLIKGLFVAALTFYGKCFSKCEGRPVKLERAQLDVKFHGLHDNCISYRHNFAAHSGAERVEHVEIALVFPVKFKNNVPFDLYRELNQPYLLWHTSDEIALADLVEHVRSIAVSKIDFLSEKIKREEILPNAKKYWEPK</sequence>
<evidence type="ECO:0000313" key="1">
    <source>
        <dbReference type="EMBL" id="MDX8127388.1"/>
    </source>
</evidence>
<gene>
    <name evidence="1" type="ORF">QLH52_08855</name>
</gene>
<evidence type="ECO:0000313" key="2">
    <source>
        <dbReference type="Proteomes" id="UP001284537"/>
    </source>
</evidence>